<comment type="caution">
    <text evidence="4">The sequence shown here is derived from an EMBL/GenBank/DDBJ whole genome shotgun (WGS) entry which is preliminary data.</text>
</comment>
<keyword evidence="2" id="KW-0732">Signal</keyword>
<reference evidence="4" key="1">
    <citation type="submission" date="2020-11" db="EMBL/GenBank/DDBJ databases">
        <authorList>
            <consortium name="DOE Joint Genome Institute"/>
            <person name="Ahrendt S."/>
            <person name="Riley R."/>
            <person name="Andreopoulos W."/>
            <person name="Labutti K."/>
            <person name="Pangilinan J."/>
            <person name="Ruiz-Duenas F.J."/>
            <person name="Barrasa J.M."/>
            <person name="Sanchez-Garcia M."/>
            <person name="Camarero S."/>
            <person name="Miyauchi S."/>
            <person name="Serrano A."/>
            <person name="Linde D."/>
            <person name="Babiker R."/>
            <person name="Drula E."/>
            <person name="Ayuso-Fernandez I."/>
            <person name="Pacheco R."/>
            <person name="Padilla G."/>
            <person name="Ferreira P."/>
            <person name="Barriuso J."/>
            <person name="Kellner H."/>
            <person name="Castanera R."/>
            <person name="Alfaro M."/>
            <person name="Ramirez L."/>
            <person name="Pisabarro A.G."/>
            <person name="Kuo A."/>
            <person name="Tritt A."/>
            <person name="Lipzen A."/>
            <person name="He G."/>
            <person name="Yan M."/>
            <person name="Ng V."/>
            <person name="Cullen D."/>
            <person name="Martin F."/>
            <person name="Rosso M.-N."/>
            <person name="Henrissat B."/>
            <person name="Hibbett D."/>
            <person name="Martinez A.T."/>
            <person name="Grigoriev I.V."/>
        </authorList>
    </citation>
    <scope>NUCLEOTIDE SEQUENCE</scope>
    <source>
        <strain evidence="4">AH 40177</strain>
    </source>
</reference>
<evidence type="ECO:0000259" key="3">
    <source>
        <dbReference type="Pfam" id="PF00498"/>
    </source>
</evidence>
<dbReference type="InterPro" id="IPR008984">
    <property type="entry name" value="SMAD_FHA_dom_sf"/>
</dbReference>
<proteinExistence type="predicted"/>
<evidence type="ECO:0000256" key="2">
    <source>
        <dbReference type="SAM" id="SignalP"/>
    </source>
</evidence>
<dbReference type="Pfam" id="PF00498">
    <property type="entry name" value="FHA"/>
    <property type="match status" value="1"/>
</dbReference>
<sequence>MLRRRRSANAVAFNTVASSLLLPVPPCTTAEIAPSPLSSSAGPFHIRLVSNLESFRFDRSGNNTTPNGGMNTLVPSNWRSMFRTGSSSNAPSSSTLKFSIRDTKSSSGTFLNHVRLGPPGSASPKYEIRDGDLLQLGVDYQGGSEDIYKSVKTRVELGREWQSGVHKFNSNAIKNLESFAKAVSGPMERLRFEGCGITYITYVNLDQDVKVEMDEEDDVDIQDDLSDLGHGDESETPPVPVPARPEESAVDVDVNTEVQVQIEGGREGIDDAGIAGISLTAPHPAVTAIAKANINFSSSSKRKREHGDTLAQNADPMLIKGMVHYASADKGEYVNMRDSHGHADGGLGGVVAEDEMPVREVGEVKSGVLLSSAMQP</sequence>
<feature type="chain" id="PRO_5040160550" description="FHA domain-containing protein" evidence="2">
    <location>
        <begin position="30"/>
        <end position="376"/>
    </location>
</feature>
<feature type="signal peptide" evidence="2">
    <location>
        <begin position="1"/>
        <end position="29"/>
    </location>
</feature>
<evidence type="ECO:0000313" key="5">
    <source>
        <dbReference type="Proteomes" id="UP000772434"/>
    </source>
</evidence>
<dbReference type="EMBL" id="JADNRY010000053">
    <property type="protein sequence ID" value="KAF9069175.1"/>
    <property type="molecule type" value="Genomic_DNA"/>
</dbReference>
<dbReference type="InterPro" id="IPR000253">
    <property type="entry name" value="FHA_dom"/>
</dbReference>
<evidence type="ECO:0000256" key="1">
    <source>
        <dbReference type="SAM" id="MobiDB-lite"/>
    </source>
</evidence>
<dbReference type="Gene3D" id="2.60.200.20">
    <property type="match status" value="1"/>
</dbReference>
<dbReference type="SUPFAM" id="SSF49879">
    <property type="entry name" value="SMAD/FHA domain"/>
    <property type="match status" value="1"/>
</dbReference>
<feature type="region of interest" description="Disordered" evidence="1">
    <location>
        <begin position="222"/>
        <end position="249"/>
    </location>
</feature>
<dbReference type="OrthoDB" id="687730at2759"/>
<organism evidence="4 5">
    <name type="scientific">Rhodocollybia butyracea</name>
    <dbReference type="NCBI Taxonomy" id="206335"/>
    <lineage>
        <taxon>Eukaryota</taxon>
        <taxon>Fungi</taxon>
        <taxon>Dikarya</taxon>
        <taxon>Basidiomycota</taxon>
        <taxon>Agaricomycotina</taxon>
        <taxon>Agaricomycetes</taxon>
        <taxon>Agaricomycetidae</taxon>
        <taxon>Agaricales</taxon>
        <taxon>Marasmiineae</taxon>
        <taxon>Omphalotaceae</taxon>
        <taxon>Rhodocollybia</taxon>
    </lineage>
</organism>
<dbReference type="AlphaFoldDB" id="A0A9P5PW64"/>
<keyword evidence="5" id="KW-1185">Reference proteome</keyword>
<evidence type="ECO:0000313" key="4">
    <source>
        <dbReference type="EMBL" id="KAF9069175.1"/>
    </source>
</evidence>
<dbReference type="Proteomes" id="UP000772434">
    <property type="component" value="Unassembled WGS sequence"/>
</dbReference>
<gene>
    <name evidence="4" type="ORF">BDP27DRAFT_1447781</name>
</gene>
<accession>A0A9P5PW64</accession>
<name>A0A9P5PW64_9AGAR</name>
<protein>
    <recommendedName>
        <fullName evidence="3">FHA domain-containing protein</fullName>
    </recommendedName>
</protein>
<feature type="domain" description="FHA" evidence="3">
    <location>
        <begin position="96"/>
        <end position="137"/>
    </location>
</feature>